<reference evidence="1" key="1">
    <citation type="submission" date="2018-04" db="EMBL/GenBank/DDBJ databases">
        <title>Whole genome sequencing of Hypsizygus marmoreus.</title>
        <authorList>
            <person name="Choi I.-G."/>
            <person name="Min B."/>
            <person name="Kim J.-G."/>
            <person name="Kim S."/>
            <person name="Oh Y.-L."/>
            <person name="Kong W.-S."/>
            <person name="Park H."/>
            <person name="Jeong J."/>
            <person name="Song E.-S."/>
        </authorList>
    </citation>
    <scope>NUCLEOTIDE SEQUENCE [LARGE SCALE GENOMIC DNA]</scope>
    <source>
        <strain evidence="1">51987-8</strain>
    </source>
</reference>
<dbReference type="EMBL" id="LUEZ02000069">
    <property type="protein sequence ID" value="RDB20373.1"/>
    <property type="molecule type" value="Genomic_DNA"/>
</dbReference>
<dbReference type="InParanoid" id="A0A369JKX7"/>
<dbReference type="AlphaFoldDB" id="A0A369JKX7"/>
<dbReference type="Proteomes" id="UP000076154">
    <property type="component" value="Unassembled WGS sequence"/>
</dbReference>
<accession>A0A369JKX7</accession>
<evidence type="ECO:0000313" key="2">
    <source>
        <dbReference type="Proteomes" id="UP000076154"/>
    </source>
</evidence>
<evidence type="ECO:0000313" key="1">
    <source>
        <dbReference type="EMBL" id="RDB20373.1"/>
    </source>
</evidence>
<sequence>MLASCLGEAVAGPTYRSLTPASGRVLVDRASATAAVLTEFTDSDSFTFSVYIIDHDDFKDEFSIPAPVVPSNITALSIRRPASRVCSWYYACVNAAVYTASISANQAAAVKNAINARLRANNNELMKLLVQGIGLTFSTSDKSIAADVCVIYDDWKQRIAQIQADIEKVKKAIQSGDSRPRTFVHVSTEQTQGVDGQTVAHEVKATQVSNDFQPPHMLNVFLLFDFVLALKFVGLISVSLV</sequence>
<protein>
    <submittedName>
        <fullName evidence="1">Uncharacterized protein</fullName>
    </submittedName>
</protein>
<name>A0A369JKX7_HYPMA</name>
<proteinExistence type="predicted"/>
<organism evidence="1 2">
    <name type="scientific">Hypsizygus marmoreus</name>
    <name type="common">White beech mushroom</name>
    <name type="synonym">Agaricus marmoreus</name>
    <dbReference type="NCBI Taxonomy" id="39966"/>
    <lineage>
        <taxon>Eukaryota</taxon>
        <taxon>Fungi</taxon>
        <taxon>Dikarya</taxon>
        <taxon>Basidiomycota</taxon>
        <taxon>Agaricomycotina</taxon>
        <taxon>Agaricomycetes</taxon>
        <taxon>Agaricomycetidae</taxon>
        <taxon>Agaricales</taxon>
        <taxon>Tricholomatineae</taxon>
        <taxon>Lyophyllaceae</taxon>
        <taxon>Hypsizygus</taxon>
    </lineage>
</organism>
<keyword evidence="2" id="KW-1185">Reference proteome</keyword>
<comment type="caution">
    <text evidence="1">The sequence shown here is derived from an EMBL/GenBank/DDBJ whole genome shotgun (WGS) entry which is preliminary data.</text>
</comment>
<gene>
    <name evidence="1" type="ORF">Hypma_012572</name>
</gene>